<protein>
    <submittedName>
        <fullName evidence="1">Uncharacterized protein</fullName>
    </submittedName>
</protein>
<dbReference type="EMBL" id="CP000975">
    <property type="protein sequence ID" value="ACD82168.1"/>
    <property type="molecule type" value="Genomic_DNA"/>
</dbReference>
<proteinExistence type="predicted"/>
<name>B3DX28_METI4</name>
<dbReference type="HOGENOM" id="CLU_3137579_0_0_0"/>
<evidence type="ECO:0000313" key="1">
    <source>
        <dbReference type="EMBL" id="ACD82168.1"/>
    </source>
</evidence>
<dbReference type="KEGG" id="min:Minf_0108"/>
<evidence type="ECO:0000313" key="2">
    <source>
        <dbReference type="Proteomes" id="UP000009149"/>
    </source>
</evidence>
<accession>B3DX28</accession>
<organism evidence="1 2">
    <name type="scientific">Methylacidiphilum infernorum (isolate V4)</name>
    <name type="common">Methylokorus infernorum (strain V4)</name>
    <dbReference type="NCBI Taxonomy" id="481448"/>
    <lineage>
        <taxon>Bacteria</taxon>
        <taxon>Pseudomonadati</taxon>
        <taxon>Verrucomicrobiota</taxon>
        <taxon>Methylacidiphilae</taxon>
        <taxon>Methylacidiphilales</taxon>
        <taxon>Methylacidiphilaceae</taxon>
        <taxon>Methylacidiphilum (ex Ratnadevi et al. 2023)</taxon>
    </lineage>
</organism>
<gene>
    <name evidence="1" type="ordered locus">Minf_0108</name>
</gene>
<dbReference type="AlphaFoldDB" id="B3DX28"/>
<dbReference type="Proteomes" id="UP000009149">
    <property type="component" value="Chromosome"/>
</dbReference>
<reference evidence="1 2" key="1">
    <citation type="journal article" date="2008" name="Biol. Direct">
        <title>Complete genome sequence of the extremely acidophilic methanotroph isolate V4, Methylacidiphilum infernorum, a representative of the bacterial phylum Verrucomicrobia.</title>
        <authorList>
            <person name="Hou S."/>
            <person name="Makarova K.S."/>
            <person name="Saw J.H."/>
            <person name="Senin P."/>
            <person name="Ly B.V."/>
            <person name="Zhou Z."/>
            <person name="Ren Y."/>
            <person name="Wang J."/>
            <person name="Galperin M.Y."/>
            <person name="Omelchenko M.V."/>
            <person name="Wolf Y.I."/>
            <person name="Yutin N."/>
            <person name="Koonin E.V."/>
            <person name="Stott M.B."/>
            <person name="Mountain B.W."/>
            <person name="Crowe M.A."/>
            <person name="Smirnova A.V."/>
            <person name="Dunfield P.F."/>
            <person name="Feng L."/>
            <person name="Wang L."/>
            <person name="Alam M."/>
        </authorList>
    </citation>
    <scope>NUCLEOTIDE SEQUENCE [LARGE SCALE GENOMIC DNA]</scope>
    <source>
        <strain evidence="2">Isolate V4</strain>
    </source>
</reference>
<sequence length="49" mass="5607">MMALLFSLTFSTKSSKGCFKNWPRLDRSKGGAFKNPKFIFSSPLSLRYN</sequence>